<evidence type="ECO:0000256" key="15">
    <source>
        <dbReference type="ARBA" id="ARBA00038424"/>
    </source>
</evidence>
<dbReference type="InterPro" id="IPR039750">
    <property type="entry name" value="DRC1/DRC2"/>
</dbReference>
<feature type="region of interest" description="Disordered" evidence="20">
    <location>
        <begin position="1"/>
        <end position="25"/>
    </location>
</feature>
<keyword evidence="10" id="KW-0969">Cilium</keyword>
<keyword evidence="13" id="KW-0966">Cell projection</keyword>
<keyword evidence="7" id="KW-0282">Flagellum</keyword>
<evidence type="ECO:0000256" key="13">
    <source>
        <dbReference type="ARBA" id="ARBA00023273"/>
    </source>
</evidence>
<feature type="coiled-coil region" evidence="19">
    <location>
        <begin position="220"/>
        <end position="265"/>
    </location>
</feature>
<feature type="region of interest" description="Disordered" evidence="20">
    <location>
        <begin position="326"/>
        <end position="391"/>
    </location>
</feature>
<feature type="transmembrane region" description="Helical" evidence="21">
    <location>
        <begin position="759"/>
        <end position="778"/>
    </location>
</feature>
<keyword evidence="24" id="KW-1185">Reference proteome</keyword>
<feature type="compositionally biased region" description="Low complexity" evidence="20">
    <location>
        <begin position="943"/>
        <end position="952"/>
    </location>
</feature>
<organism evidence="23 24">
    <name type="scientific">Oikopleura dioica</name>
    <name type="common">Tunicate</name>
    <dbReference type="NCBI Taxonomy" id="34765"/>
    <lineage>
        <taxon>Eukaryota</taxon>
        <taxon>Metazoa</taxon>
        <taxon>Chordata</taxon>
        <taxon>Tunicata</taxon>
        <taxon>Appendicularia</taxon>
        <taxon>Copelata</taxon>
        <taxon>Oikopleuridae</taxon>
        <taxon>Oikopleura</taxon>
    </lineage>
</organism>
<protein>
    <recommendedName>
        <fullName evidence="16">Dynein regulatory complex subunit 2</fullName>
    </recommendedName>
    <alternativeName>
        <fullName evidence="17">Coiled-coil domain-containing protein 65</fullName>
    </alternativeName>
</protein>
<evidence type="ECO:0000256" key="2">
    <source>
        <dbReference type="ARBA" id="ARBA00004611"/>
    </source>
</evidence>
<comment type="function">
    <text evidence="18">Component of the nexin-dynein regulatory complex (N-DRC), a key regulator of ciliary/flagellar motility which maintains the alignment and integrity of the distal axoneme and regulates microtubule sliding in motile axonemes. Plays a critical role in the assembly of N-DRC and also stabilizes the assembly of multiple inner dynein arms and radial spokes. Coassembles with DRC1 to form a central scaffold needed for assembly of the N-DRC and its attachment to the outer doublet microtubules.</text>
</comment>
<comment type="similarity">
    <text evidence="15">Belongs to the DRC2 family.</text>
</comment>
<evidence type="ECO:0000256" key="20">
    <source>
        <dbReference type="SAM" id="MobiDB-lite"/>
    </source>
</evidence>
<evidence type="ECO:0000256" key="1">
    <source>
        <dbReference type="ARBA" id="ARBA00004141"/>
    </source>
</evidence>
<evidence type="ECO:0000256" key="16">
    <source>
        <dbReference type="ARBA" id="ARBA00040899"/>
    </source>
</evidence>
<evidence type="ECO:0000259" key="22">
    <source>
        <dbReference type="Pfam" id="PF14772"/>
    </source>
</evidence>
<evidence type="ECO:0000313" key="23">
    <source>
        <dbReference type="EMBL" id="CAG5089365.1"/>
    </source>
</evidence>
<feature type="compositionally biased region" description="Low complexity" evidence="20">
    <location>
        <begin position="352"/>
        <end position="364"/>
    </location>
</feature>
<comment type="subcellular location">
    <subcellularLocation>
        <location evidence="2">Cytoplasm</location>
        <location evidence="2">Cytoskeleton</location>
        <location evidence="2">Flagellum axoneme</location>
    </subcellularLocation>
    <subcellularLocation>
        <location evidence="14">Cytoplasm</location>
        <location evidence="14">Cytoskeleton</location>
        <location evidence="14">Flagellum basal body</location>
    </subcellularLocation>
    <subcellularLocation>
        <location evidence="1">Membrane</location>
        <topology evidence="1">Multi-pass membrane protein</topology>
    </subcellularLocation>
</comment>
<feature type="domain" description="Dynein regulatory complex protein 1/2 N-terminal" evidence="22">
    <location>
        <begin position="20"/>
        <end position="93"/>
    </location>
</feature>
<feature type="transmembrane region" description="Helical" evidence="21">
    <location>
        <begin position="729"/>
        <end position="747"/>
    </location>
</feature>
<evidence type="ECO:0000256" key="9">
    <source>
        <dbReference type="ARBA" id="ARBA00023054"/>
    </source>
</evidence>
<evidence type="ECO:0000256" key="6">
    <source>
        <dbReference type="ARBA" id="ARBA00022692"/>
    </source>
</evidence>
<evidence type="ECO:0000256" key="4">
    <source>
        <dbReference type="ARBA" id="ARBA00022448"/>
    </source>
</evidence>
<keyword evidence="5" id="KW-0963">Cytoplasm</keyword>
<evidence type="ECO:0000256" key="18">
    <source>
        <dbReference type="ARBA" id="ARBA00045865"/>
    </source>
</evidence>
<reference evidence="23 24" key="1">
    <citation type="submission" date="2021-04" db="EMBL/GenBank/DDBJ databases">
        <authorList>
            <person name="Bliznina A."/>
        </authorList>
    </citation>
    <scope>NUCLEOTIDE SEQUENCE [LARGE SCALE GENOMIC DNA]</scope>
</reference>
<keyword evidence="4" id="KW-0813">Transport</keyword>
<feature type="transmembrane region" description="Helical" evidence="21">
    <location>
        <begin position="838"/>
        <end position="858"/>
    </location>
</feature>
<feature type="transmembrane region" description="Helical" evidence="21">
    <location>
        <begin position="669"/>
        <end position="691"/>
    </location>
</feature>
<dbReference type="Proteomes" id="UP001158576">
    <property type="component" value="Chromosome PAR"/>
</dbReference>
<evidence type="ECO:0000256" key="19">
    <source>
        <dbReference type="SAM" id="Coils"/>
    </source>
</evidence>
<evidence type="ECO:0000256" key="3">
    <source>
        <dbReference type="ARBA" id="ARBA00010694"/>
    </source>
</evidence>
<dbReference type="InterPro" id="IPR039505">
    <property type="entry name" value="DRC1/2_N"/>
</dbReference>
<keyword evidence="12" id="KW-0206">Cytoskeleton</keyword>
<feature type="transmembrane region" description="Helical" evidence="21">
    <location>
        <begin position="641"/>
        <end position="663"/>
    </location>
</feature>
<keyword evidence="6 21" id="KW-0812">Transmembrane</keyword>
<keyword evidence="8 21" id="KW-1133">Transmembrane helix</keyword>
<evidence type="ECO:0000256" key="8">
    <source>
        <dbReference type="ARBA" id="ARBA00022989"/>
    </source>
</evidence>
<evidence type="ECO:0000256" key="12">
    <source>
        <dbReference type="ARBA" id="ARBA00023212"/>
    </source>
</evidence>
<feature type="transmembrane region" description="Helical" evidence="21">
    <location>
        <begin position="798"/>
        <end position="818"/>
    </location>
</feature>
<evidence type="ECO:0000256" key="5">
    <source>
        <dbReference type="ARBA" id="ARBA00022490"/>
    </source>
</evidence>
<evidence type="ECO:0000256" key="10">
    <source>
        <dbReference type="ARBA" id="ARBA00023069"/>
    </source>
</evidence>
<dbReference type="PANTHER" id="PTHR21625:SF0">
    <property type="entry name" value="DYNEIN REGULATORY COMPLEX SUBUNIT 2"/>
    <property type="match status" value="1"/>
</dbReference>
<name>A0ABN7S3U1_OIKDI</name>
<evidence type="ECO:0000256" key="14">
    <source>
        <dbReference type="ARBA" id="ARBA00037841"/>
    </source>
</evidence>
<feature type="region of interest" description="Disordered" evidence="20">
    <location>
        <begin position="932"/>
        <end position="952"/>
    </location>
</feature>
<evidence type="ECO:0000256" key="11">
    <source>
        <dbReference type="ARBA" id="ARBA00023136"/>
    </source>
</evidence>
<evidence type="ECO:0000256" key="7">
    <source>
        <dbReference type="ARBA" id="ARBA00022846"/>
    </source>
</evidence>
<feature type="transmembrane region" description="Helical" evidence="21">
    <location>
        <begin position="891"/>
        <end position="908"/>
    </location>
</feature>
<feature type="compositionally biased region" description="Basic and acidic residues" evidence="20">
    <location>
        <begin position="336"/>
        <end position="348"/>
    </location>
</feature>
<comment type="similarity">
    <text evidence="3">Belongs to the nucleotide-sugar transporter family. SLC35B subfamily.</text>
</comment>
<dbReference type="Pfam" id="PF14772">
    <property type="entry name" value="NYD-SP28"/>
    <property type="match status" value="1"/>
</dbReference>
<dbReference type="InterPro" id="IPR013657">
    <property type="entry name" value="SCL35B1-4/HUT1"/>
</dbReference>
<dbReference type="PANTHER" id="PTHR21625">
    <property type="entry name" value="NYD-SP28 PROTEIN"/>
    <property type="match status" value="1"/>
</dbReference>
<proteinExistence type="inferred from homology"/>
<keyword evidence="11 21" id="KW-0472">Membrane</keyword>
<evidence type="ECO:0000256" key="17">
    <source>
        <dbReference type="ARBA" id="ARBA00041517"/>
    </source>
</evidence>
<accession>A0ABN7S3U1</accession>
<evidence type="ECO:0000313" key="24">
    <source>
        <dbReference type="Proteomes" id="UP001158576"/>
    </source>
</evidence>
<sequence>MPKKAPKMTEEERLQWEQDKAAAEAEAERAEKEMILNYMKDKFAREEKYSKLNNKKLIEKWRSIMRQSKSAELKKELEILSHTFERIMDRKDANAAVNDQQDRYNEEINMETSNFDETAQTYVDKTEKSDHDFDTMMCALEQTHIDKTSKLKQEFQSLRDEIKNNTQDEKHALRISLEAAVEKLFKMFQQAQKDYDNSTLERRKEFEKLQAKDAKSSAEIELQMNKLAKIQENINIVKQKMVNNTKEYEEKHAGLKENKDHLQTHFRVLRTEMSKQRNKEREMLTKLTLASEEALKRQKSIDEKASKILKIGEMCRKLETEEEQVLPFGIVPPTPRSEEEDKSLDDGKPNPSLKSSKIMSSSRASGEDTTRQTTSGDKGEPPRGSFQSYSYHYSNINGDKKEVKFKNIHWKDRASLPIGNGSYLNPVLIGNLPADTEMPGLRKIERESLPVIDDSWFHQVQSRLLVEFYKLQNALGIGDNKGMDEEKLLQVERDIPDWVGNRYLYFNRGLNRLQAEKALLSGLADVNQRRLFNWQEIANSPIATQCDLNTLKDMQKHAAKLDTIPFRQSFVQSSFYQAWRDRKKELESQGIPFEDYVIDKQYEDFLRGPNPDVARAELTKVLGLSLYAFLAARMTYARLKIVSYIKVCFVINTATCFIVKLFFAKGSRLLIPTISFNHVAASFLMMSALVLTNMSLEFVPYPAKILIKSCRPIPVFFATLCLANTRHSLMKILSVLLLLVGILIYMIDERGAFNNSALFGNIILFVSICLDGLAAFFFEKIRSKVQEKNSESSIEATLQLVASINFIAIFLSIPALFINNDVYKAYQYLQLNSNIVMPIFTSTFSYALGQIAIGASYLQFGTLSTSMAQTLRIMITLIGTVVLFHDPFSGLQMIGTSFMLLGIFINFAQSFRSSRSEEEMLRTVSFLDDPEKIPLVDSDDESVSSQSSSTEL</sequence>
<evidence type="ECO:0000256" key="21">
    <source>
        <dbReference type="SAM" id="Phobius"/>
    </source>
</evidence>
<keyword evidence="9 19" id="KW-0175">Coiled coil</keyword>
<dbReference type="EMBL" id="OU015568">
    <property type="protein sequence ID" value="CAG5089365.1"/>
    <property type="molecule type" value="Genomic_DNA"/>
</dbReference>
<gene>
    <name evidence="23" type="ORF">OKIOD_LOCUS3745</name>
</gene>
<dbReference type="Pfam" id="PF08449">
    <property type="entry name" value="UAA"/>
    <property type="match status" value="1"/>
</dbReference>
<feature type="compositionally biased region" description="Basic and acidic residues" evidence="20">
    <location>
        <begin position="7"/>
        <end position="25"/>
    </location>
</feature>